<dbReference type="AlphaFoldDB" id="A0A517TT80"/>
<dbReference type="RefSeq" id="WP_145430950.1">
    <property type="nucleotide sequence ID" value="NZ_CP036339.1"/>
</dbReference>
<dbReference type="PROSITE" id="PS00194">
    <property type="entry name" value="THIOREDOXIN_1"/>
    <property type="match status" value="1"/>
</dbReference>
<dbReference type="Pfam" id="PF13365">
    <property type="entry name" value="Trypsin_2"/>
    <property type="match status" value="1"/>
</dbReference>
<feature type="region of interest" description="Disordered" evidence="2">
    <location>
        <begin position="422"/>
        <end position="478"/>
    </location>
</feature>
<dbReference type="OrthoDB" id="8560253at2"/>
<dbReference type="Gene3D" id="3.40.30.10">
    <property type="entry name" value="Glutaredoxin"/>
    <property type="match status" value="1"/>
</dbReference>
<dbReference type="Gene3D" id="2.40.10.120">
    <property type="match status" value="1"/>
</dbReference>
<dbReference type="Proteomes" id="UP000317909">
    <property type="component" value="Chromosome"/>
</dbReference>
<dbReference type="InterPro" id="IPR009003">
    <property type="entry name" value="Peptidase_S1_PA"/>
</dbReference>
<feature type="compositionally biased region" description="Low complexity" evidence="2">
    <location>
        <begin position="446"/>
        <end position="476"/>
    </location>
</feature>
<dbReference type="SUPFAM" id="SSF52833">
    <property type="entry name" value="Thioredoxin-like"/>
    <property type="match status" value="1"/>
</dbReference>
<dbReference type="InterPro" id="IPR017937">
    <property type="entry name" value="Thioredoxin_CS"/>
</dbReference>
<feature type="chain" id="PRO_5022045958" evidence="3">
    <location>
        <begin position="21"/>
        <end position="559"/>
    </location>
</feature>
<dbReference type="CDD" id="cd02947">
    <property type="entry name" value="TRX_family"/>
    <property type="match status" value="1"/>
</dbReference>
<dbReference type="PROSITE" id="PS51257">
    <property type="entry name" value="PROKAR_LIPOPROTEIN"/>
    <property type="match status" value="1"/>
</dbReference>
<evidence type="ECO:0000256" key="3">
    <source>
        <dbReference type="SAM" id="SignalP"/>
    </source>
</evidence>
<evidence type="ECO:0000256" key="1">
    <source>
        <dbReference type="ARBA" id="ARBA00023284"/>
    </source>
</evidence>
<organism evidence="5 6">
    <name type="scientific">Lacipirellula limnantheis</name>
    <dbReference type="NCBI Taxonomy" id="2528024"/>
    <lineage>
        <taxon>Bacteria</taxon>
        <taxon>Pseudomonadati</taxon>
        <taxon>Planctomycetota</taxon>
        <taxon>Planctomycetia</taxon>
        <taxon>Pirellulales</taxon>
        <taxon>Lacipirellulaceae</taxon>
        <taxon>Lacipirellula</taxon>
    </lineage>
</organism>
<keyword evidence="3" id="KW-0732">Signal</keyword>
<evidence type="ECO:0000313" key="6">
    <source>
        <dbReference type="Proteomes" id="UP000317909"/>
    </source>
</evidence>
<proteinExistence type="predicted"/>
<dbReference type="SUPFAM" id="SSF50494">
    <property type="entry name" value="Trypsin-like serine proteases"/>
    <property type="match status" value="1"/>
</dbReference>
<reference evidence="5 6" key="1">
    <citation type="submission" date="2019-02" db="EMBL/GenBank/DDBJ databases">
        <title>Deep-cultivation of Planctomycetes and their phenomic and genomic characterization uncovers novel biology.</title>
        <authorList>
            <person name="Wiegand S."/>
            <person name="Jogler M."/>
            <person name="Boedeker C."/>
            <person name="Pinto D."/>
            <person name="Vollmers J."/>
            <person name="Rivas-Marin E."/>
            <person name="Kohn T."/>
            <person name="Peeters S.H."/>
            <person name="Heuer A."/>
            <person name="Rast P."/>
            <person name="Oberbeckmann S."/>
            <person name="Bunk B."/>
            <person name="Jeske O."/>
            <person name="Meyerdierks A."/>
            <person name="Storesund J.E."/>
            <person name="Kallscheuer N."/>
            <person name="Luecker S."/>
            <person name="Lage O.M."/>
            <person name="Pohl T."/>
            <person name="Merkel B.J."/>
            <person name="Hornburger P."/>
            <person name="Mueller R.-W."/>
            <person name="Bruemmer F."/>
            <person name="Labrenz M."/>
            <person name="Spormann A.M."/>
            <person name="Op den Camp H."/>
            <person name="Overmann J."/>
            <person name="Amann R."/>
            <person name="Jetten M.S.M."/>
            <person name="Mascher T."/>
            <person name="Medema M.H."/>
            <person name="Devos D.P."/>
            <person name="Kaster A.-K."/>
            <person name="Ovreas L."/>
            <person name="Rohde M."/>
            <person name="Galperin M.Y."/>
            <person name="Jogler C."/>
        </authorList>
    </citation>
    <scope>NUCLEOTIDE SEQUENCE [LARGE SCALE GENOMIC DNA]</scope>
    <source>
        <strain evidence="5 6">I41</strain>
    </source>
</reference>
<feature type="domain" description="Thioredoxin" evidence="4">
    <location>
        <begin position="22"/>
        <end position="103"/>
    </location>
</feature>
<sequence length="559" mass="57329" precursor="true">MVWLRTLTLTLLAAIACQQAAGETVLLAFTTRNCGPCNLMRPVVRQLATEGYAVREVDASSQPQSADQYRVTGFPTFIVLVDRREYARLEGSTDHRTLVEMIHRATAIAAQQPQSKVAEGAVAFVAAGTETVNPFAEVQQPQPGRVTQLGGQQPGPAAGSVAAPSPFAPIPTSSLGSPPVQHVAAQESTASPVVASGSGRLVDATVRLSIADAQGKSTGTGTIIDARQGKALVLTCGHLFRESKGQGVVDVTLFRNGQAGAEPVGSAQAQVIDYDLDRDLALVCFETPGAVAVTPVAPRGATLLVNAPVTSVGCGHGANPTPWETRITAVNRYQGHANVEAARAPEEGRSGGGLFNANGQLIGVCYAADPQGNEGLYASLDSIYQKLDALQLTATLQTPPGGASQELAAQSPQLPVAAEPFEVRGQSPTQPLAAAGGGPSNPFLNAGTSTGGAASASAPDLMTASPQTSAATAATPDDLVSLPAEERAAIQEIGRRAGNSEVIVIIRPHDSTSPSDVIKLKAASPEFVQTLEAAARAKDASGQSSIGNMATRPAGALVR</sequence>
<evidence type="ECO:0000256" key="2">
    <source>
        <dbReference type="SAM" id="MobiDB-lite"/>
    </source>
</evidence>
<dbReference type="InterPro" id="IPR013766">
    <property type="entry name" value="Thioredoxin_domain"/>
</dbReference>
<gene>
    <name evidence="5" type="ORF">I41_07330</name>
</gene>
<dbReference type="PANTHER" id="PTHR43019:SF23">
    <property type="entry name" value="PROTEASE DO-LIKE 5, CHLOROPLASTIC"/>
    <property type="match status" value="1"/>
</dbReference>
<keyword evidence="6" id="KW-1185">Reference proteome</keyword>
<evidence type="ECO:0000313" key="5">
    <source>
        <dbReference type="EMBL" id="QDT71573.1"/>
    </source>
</evidence>
<evidence type="ECO:0000259" key="4">
    <source>
        <dbReference type="Pfam" id="PF00085"/>
    </source>
</evidence>
<protein>
    <submittedName>
        <fullName evidence="5">Thioredoxin</fullName>
    </submittedName>
</protein>
<keyword evidence="1" id="KW-0676">Redox-active center</keyword>
<accession>A0A517TT80</accession>
<feature type="signal peptide" evidence="3">
    <location>
        <begin position="1"/>
        <end position="20"/>
    </location>
</feature>
<name>A0A517TT80_9BACT</name>
<dbReference type="KEGG" id="llh:I41_07330"/>
<dbReference type="EMBL" id="CP036339">
    <property type="protein sequence ID" value="QDT71573.1"/>
    <property type="molecule type" value="Genomic_DNA"/>
</dbReference>
<dbReference type="PANTHER" id="PTHR43019">
    <property type="entry name" value="SERINE ENDOPROTEASE DEGS"/>
    <property type="match status" value="1"/>
</dbReference>
<dbReference type="InterPro" id="IPR036249">
    <property type="entry name" value="Thioredoxin-like_sf"/>
</dbReference>
<dbReference type="Pfam" id="PF00085">
    <property type="entry name" value="Thioredoxin"/>
    <property type="match status" value="1"/>
</dbReference>